<evidence type="ECO:0000313" key="6">
    <source>
        <dbReference type="EMBL" id="QBE47466.1"/>
    </source>
</evidence>
<evidence type="ECO:0000256" key="3">
    <source>
        <dbReference type="ARBA" id="ARBA00022801"/>
    </source>
</evidence>
<keyword evidence="4" id="KW-0106">Calcium</keyword>
<dbReference type="EMBL" id="CP035806">
    <property type="protein sequence ID" value="QBE47466.1"/>
    <property type="molecule type" value="Genomic_DNA"/>
</dbReference>
<dbReference type="KEGG" id="ltr:EVS81_00300"/>
<dbReference type="Pfam" id="PF00884">
    <property type="entry name" value="Sulfatase"/>
    <property type="match status" value="1"/>
</dbReference>
<keyword evidence="7" id="KW-1185">Reference proteome</keyword>
<keyword evidence="2" id="KW-0479">Metal-binding</keyword>
<dbReference type="Gene3D" id="3.30.1120.10">
    <property type="match status" value="1"/>
</dbReference>
<evidence type="ECO:0000313" key="7">
    <source>
        <dbReference type="Proteomes" id="UP000289260"/>
    </source>
</evidence>
<sequence length="796" mass="87666">MSIHIEEVAVSSASDEFPVHVDRNHLPEPEWAYPSARIRTYAVDSEPDFPPVKEAAAGSPNILLVLLDDVGFGWPSVNGGLVRMPTAERLAGRGLFYNQFHTTALCSPTRAALLTGRNHHTVSTGVIQEMATGYPGYSGIIPKGTATFAELLKHAGYTSAWFGKNHNVPDNQTSPAGPFENWPTNQGFDYFYGFISGETDQFSPSLYEGTQAVEPPARPEDGYQLTRDLADKAISWIGTQKAIAPDRPFLAYFSAGAAHAPHQPPLDWRGRNVGRFDMGWDEYRRVVHQNQLDAGIIPPGTKLTERPDQIPSWDSQPAAHRELFARQAENFADFLEHADHEVGRVVDAIDELGELENTIVIYIIGDNGSSGEGSLVGTPNELMSLNGRQPSIDEAIDFTERWGLPGTSPHYAVGWAHAGDTPFQWTKQVASHFGGTRNSMIVSWPERITDTGSIRSQFHHVIDVMPTLLDIVGVAHPTEVNGYIQKPIEGTSFGYTFASDAADAPSRHTRQYFEMMGNRAMYADGWIASCRHGRLPWETAGSYSWDDDVWELYDITNDFSQADDVAEQHPARLRELQDMFMAEAARYNVLPLDDRFAERLDVTLRPSFFAGRGTVTFREGMTRLPEGSGPKMVSVPLTLTAEIDVPDAGAEGVVFAVGGDAAGWSLFGWEGHARFHYNFFGIRRYDLTSAERLTPGRHTITVAITPREPRPGAPADVTMSIDGAAAGELHLPEQIPMRCGTETMDVGMDCVSPVCNDYADRGLFPFSGKIHGVTFDFPDVTPVTGHERLKLATQLD</sequence>
<protein>
    <submittedName>
        <fullName evidence="6">Arylsulfatase</fullName>
    </submittedName>
</protein>
<dbReference type="InterPro" id="IPR017850">
    <property type="entry name" value="Alkaline_phosphatase_core_sf"/>
</dbReference>
<gene>
    <name evidence="6" type="ORF">EVS81_00300</name>
</gene>
<dbReference type="InterPro" id="IPR050738">
    <property type="entry name" value="Sulfatase"/>
</dbReference>
<evidence type="ECO:0000256" key="4">
    <source>
        <dbReference type="ARBA" id="ARBA00022837"/>
    </source>
</evidence>
<dbReference type="PANTHER" id="PTHR42693:SF43">
    <property type="entry name" value="BLL2667 PROTEIN"/>
    <property type="match status" value="1"/>
</dbReference>
<evidence type="ECO:0000256" key="2">
    <source>
        <dbReference type="ARBA" id="ARBA00022723"/>
    </source>
</evidence>
<dbReference type="AlphaFoldDB" id="A0A4P6KB24"/>
<dbReference type="InterPro" id="IPR000917">
    <property type="entry name" value="Sulfatase_N"/>
</dbReference>
<name>A0A4P6KB24_9MICO</name>
<dbReference type="GO" id="GO:0046872">
    <property type="term" value="F:metal ion binding"/>
    <property type="evidence" value="ECO:0007669"/>
    <property type="project" value="UniProtKB-KW"/>
</dbReference>
<dbReference type="PANTHER" id="PTHR42693">
    <property type="entry name" value="ARYLSULFATASE FAMILY MEMBER"/>
    <property type="match status" value="1"/>
</dbReference>
<organism evidence="6 7">
    <name type="scientific">Leucobacter triazinivorans</name>
    <dbReference type="NCBI Taxonomy" id="1784719"/>
    <lineage>
        <taxon>Bacteria</taxon>
        <taxon>Bacillati</taxon>
        <taxon>Actinomycetota</taxon>
        <taxon>Actinomycetes</taxon>
        <taxon>Micrococcales</taxon>
        <taxon>Microbacteriaceae</taxon>
        <taxon>Leucobacter</taxon>
    </lineage>
</organism>
<proteinExistence type="inferred from homology"/>
<evidence type="ECO:0000256" key="1">
    <source>
        <dbReference type="ARBA" id="ARBA00008779"/>
    </source>
</evidence>
<feature type="domain" description="Sulfatase N-terminal" evidence="5">
    <location>
        <begin position="60"/>
        <end position="474"/>
    </location>
</feature>
<accession>A0A4P6KB24</accession>
<evidence type="ECO:0000259" key="5">
    <source>
        <dbReference type="Pfam" id="PF00884"/>
    </source>
</evidence>
<dbReference type="Proteomes" id="UP000289260">
    <property type="component" value="Chromosome"/>
</dbReference>
<dbReference type="GO" id="GO:0016787">
    <property type="term" value="F:hydrolase activity"/>
    <property type="evidence" value="ECO:0007669"/>
    <property type="project" value="UniProtKB-KW"/>
</dbReference>
<dbReference type="InterPro" id="IPR024607">
    <property type="entry name" value="Sulfatase_CS"/>
</dbReference>
<keyword evidence="3" id="KW-0378">Hydrolase</keyword>
<dbReference type="SUPFAM" id="SSF53649">
    <property type="entry name" value="Alkaline phosphatase-like"/>
    <property type="match status" value="1"/>
</dbReference>
<dbReference type="CDD" id="cd16025">
    <property type="entry name" value="PAS_like"/>
    <property type="match status" value="1"/>
</dbReference>
<comment type="similarity">
    <text evidence="1">Belongs to the sulfatase family.</text>
</comment>
<dbReference type="PROSITE" id="PS00523">
    <property type="entry name" value="SULFATASE_1"/>
    <property type="match status" value="1"/>
</dbReference>
<dbReference type="Gene3D" id="3.40.720.10">
    <property type="entry name" value="Alkaline Phosphatase, subunit A"/>
    <property type="match status" value="1"/>
</dbReference>
<reference evidence="6 7" key="1">
    <citation type="submission" date="2019-02" db="EMBL/GenBank/DDBJ databases">
        <authorList>
            <person name="Sun L."/>
            <person name="Pan D."/>
            <person name="Wu X."/>
        </authorList>
    </citation>
    <scope>NUCLEOTIDE SEQUENCE [LARGE SCALE GENOMIC DNA]</scope>
    <source>
        <strain evidence="6 7">JW-1</strain>
    </source>
</reference>
<dbReference type="OrthoDB" id="9777306at2"/>